<keyword evidence="10" id="KW-1185">Reference proteome</keyword>
<keyword evidence="3 7" id="KW-0812">Transmembrane</keyword>
<feature type="transmembrane region" description="Helical" evidence="7">
    <location>
        <begin position="28"/>
        <end position="49"/>
    </location>
</feature>
<dbReference type="Gene3D" id="3.30.70.1450">
    <property type="entry name" value="Regulator of K+ conductance, C-terminal domain"/>
    <property type="match status" value="2"/>
</dbReference>
<dbReference type="InterPro" id="IPR006037">
    <property type="entry name" value="RCK_C"/>
</dbReference>
<accession>A0A3S9B8V9</accession>
<dbReference type="InterPro" id="IPR051679">
    <property type="entry name" value="DASS-Related_Transporters"/>
</dbReference>
<keyword evidence="6 7" id="KW-0472">Membrane</keyword>
<reference evidence="9 10" key="1">
    <citation type="submission" date="2018-09" db="EMBL/GenBank/DDBJ databases">
        <title>Marinorhizobium profundi gen. nov., sp. nov., isolated from a deep-sea sediment sample from the New Britain Trench and proposal of Marinorhizobiaceae fam. nov. in the order Rhizobiales of the class Alphaproteobacteria.</title>
        <authorList>
            <person name="Cao J."/>
        </authorList>
    </citation>
    <scope>NUCLEOTIDE SEQUENCE [LARGE SCALE GENOMIC DNA]</scope>
    <source>
        <strain evidence="9 10">WS11</strain>
    </source>
</reference>
<dbReference type="OrthoDB" id="9809303at2"/>
<protein>
    <submittedName>
        <fullName evidence="9">Cation transporter</fullName>
    </submittedName>
</protein>
<feature type="transmembrane region" description="Helical" evidence="7">
    <location>
        <begin position="475"/>
        <end position="506"/>
    </location>
</feature>
<evidence type="ECO:0000256" key="6">
    <source>
        <dbReference type="ARBA" id="ARBA00023136"/>
    </source>
</evidence>
<feature type="transmembrane region" description="Helical" evidence="7">
    <location>
        <begin position="111"/>
        <end position="129"/>
    </location>
</feature>
<evidence type="ECO:0000256" key="4">
    <source>
        <dbReference type="ARBA" id="ARBA00022737"/>
    </source>
</evidence>
<gene>
    <name evidence="9" type="ORF">D5400_20145</name>
</gene>
<dbReference type="GO" id="GO:0006813">
    <property type="term" value="P:potassium ion transport"/>
    <property type="evidence" value="ECO:0007669"/>
    <property type="project" value="InterPro"/>
</dbReference>
<dbReference type="AlphaFoldDB" id="A0A3S9B8V9"/>
<evidence type="ECO:0000256" key="2">
    <source>
        <dbReference type="ARBA" id="ARBA00022448"/>
    </source>
</evidence>
<organism evidence="9 10">
    <name type="scientific">Georhizobium profundi</name>
    <dbReference type="NCBI Taxonomy" id="2341112"/>
    <lineage>
        <taxon>Bacteria</taxon>
        <taxon>Pseudomonadati</taxon>
        <taxon>Pseudomonadota</taxon>
        <taxon>Alphaproteobacteria</taxon>
        <taxon>Hyphomicrobiales</taxon>
        <taxon>Rhizobiaceae</taxon>
        <taxon>Georhizobium</taxon>
    </lineage>
</organism>
<dbReference type="Proteomes" id="UP000268192">
    <property type="component" value="Chromosome"/>
</dbReference>
<name>A0A3S9B8V9_9HYPH</name>
<feature type="transmembrane region" description="Helical" evidence="7">
    <location>
        <begin position="6"/>
        <end position="21"/>
    </location>
</feature>
<dbReference type="SUPFAM" id="SSF116726">
    <property type="entry name" value="TrkA C-terminal domain-like"/>
    <property type="match status" value="2"/>
</dbReference>
<evidence type="ECO:0000256" key="3">
    <source>
        <dbReference type="ARBA" id="ARBA00022692"/>
    </source>
</evidence>
<dbReference type="InterPro" id="IPR004680">
    <property type="entry name" value="Cit_transptr-like_dom"/>
</dbReference>
<dbReference type="KEGG" id="abaw:D5400_20145"/>
<dbReference type="PROSITE" id="PS51202">
    <property type="entry name" value="RCK_C"/>
    <property type="match status" value="1"/>
</dbReference>
<keyword evidence="5 7" id="KW-1133">Transmembrane helix</keyword>
<evidence type="ECO:0000313" key="9">
    <source>
        <dbReference type="EMBL" id="AZN73294.1"/>
    </source>
</evidence>
<feature type="transmembrane region" description="Helical" evidence="7">
    <location>
        <begin position="388"/>
        <end position="404"/>
    </location>
</feature>
<dbReference type="InterPro" id="IPR036721">
    <property type="entry name" value="RCK_C_sf"/>
</dbReference>
<evidence type="ECO:0000259" key="8">
    <source>
        <dbReference type="PROSITE" id="PS51202"/>
    </source>
</evidence>
<comment type="subcellular location">
    <subcellularLocation>
        <location evidence="1">Membrane</location>
        <topology evidence="1">Multi-pass membrane protein</topology>
    </subcellularLocation>
</comment>
<dbReference type="RefSeq" id="WP_126012065.1">
    <property type="nucleotide sequence ID" value="NZ_CP032509.1"/>
</dbReference>
<evidence type="ECO:0000256" key="1">
    <source>
        <dbReference type="ARBA" id="ARBA00004141"/>
    </source>
</evidence>
<dbReference type="GO" id="GO:0008324">
    <property type="term" value="F:monoatomic cation transmembrane transporter activity"/>
    <property type="evidence" value="ECO:0007669"/>
    <property type="project" value="InterPro"/>
</dbReference>
<feature type="transmembrane region" description="Helical" evidence="7">
    <location>
        <begin position="177"/>
        <end position="197"/>
    </location>
</feature>
<feature type="transmembrane region" description="Helical" evidence="7">
    <location>
        <begin position="434"/>
        <end position="452"/>
    </location>
</feature>
<feature type="transmembrane region" description="Helical" evidence="7">
    <location>
        <begin position="141"/>
        <end position="165"/>
    </location>
</feature>
<dbReference type="PANTHER" id="PTHR43652">
    <property type="entry name" value="BASIC AMINO ACID ANTIPORTER YFCC-RELATED"/>
    <property type="match status" value="1"/>
</dbReference>
<feature type="transmembrane region" description="Helical" evidence="7">
    <location>
        <begin position="410"/>
        <end position="427"/>
    </location>
</feature>
<feature type="transmembrane region" description="Helical" evidence="7">
    <location>
        <begin position="518"/>
        <end position="535"/>
    </location>
</feature>
<keyword evidence="2" id="KW-0813">Transport</keyword>
<dbReference type="Pfam" id="PF03600">
    <property type="entry name" value="CitMHS"/>
    <property type="match status" value="2"/>
</dbReference>
<evidence type="ECO:0000256" key="7">
    <source>
        <dbReference type="SAM" id="Phobius"/>
    </source>
</evidence>
<evidence type="ECO:0000313" key="10">
    <source>
        <dbReference type="Proteomes" id="UP000268192"/>
    </source>
</evidence>
<feature type="transmembrane region" description="Helical" evidence="7">
    <location>
        <begin position="555"/>
        <end position="577"/>
    </location>
</feature>
<evidence type="ECO:0000256" key="5">
    <source>
        <dbReference type="ARBA" id="ARBA00022989"/>
    </source>
</evidence>
<feature type="domain" description="RCK C-terminal" evidence="8">
    <location>
        <begin position="206"/>
        <end position="288"/>
    </location>
</feature>
<dbReference type="PANTHER" id="PTHR43652:SF2">
    <property type="entry name" value="BASIC AMINO ACID ANTIPORTER YFCC-RELATED"/>
    <property type="match status" value="1"/>
</dbReference>
<keyword evidence="4" id="KW-0677">Repeat</keyword>
<dbReference type="GO" id="GO:0005886">
    <property type="term" value="C:plasma membrane"/>
    <property type="evidence" value="ECO:0007669"/>
    <property type="project" value="TreeGrafter"/>
</dbReference>
<proteinExistence type="predicted"/>
<sequence length="578" mass="60321">MSFEQVGIIAILLGMLGCFALERPRIEVTALCGLGLSFLIGIVPAETIFSGLSNPAVITVIEILIIVQVIGRTPLIDVLSARIQRLGASTLRITLSLCALTAAISVFVNNIGAFVMMVPIALSVARSTGMDPRQLIMPISFAALLGGLGSVIGTPANLIVSNALFETTGAGFAFFDFAWVGVPVALAGLAVVALWSAPRIAGFRIDQIALGAVDRAVTTEVTITPASSLVAMTPRELQAAHEAQIFAVIRNGQHVFGRADTITLAAGDVCVMRIAHSRLEKMIDAGQLGWTGSIRAREMAEMVVTPGSLLVGSLPRTAAVFREFSVSVRAIATRSTRVEGRLSDMRLSVGDILYVEGDRAAILSVVDEAEALLLAPARRSTGPSDGSLMPLAFFAAGIACAVSGLVPPEIAFGAAILAMLIGGHLNLRTALAELDWPILIMLAAMIPLGNAVHETGTADLIAAGIIDLLPGTHELYLSIAMLVVAVIITPFVNNASTAIILAPIALELSARTGAAPEPLLMAVAIGASIDFMTPFGHHNNTLAMSLGGYHFRDFVIAGGPVTVSTFVMAILAIGVFWL</sequence>
<dbReference type="EMBL" id="CP032509">
    <property type="protein sequence ID" value="AZN73294.1"/>
    <property type="molecule type" value="Genomic_DNA"/>
</dbReference>